<proteinExistence type="predicted"/>
<gene>
    <name evidence="1" type="ORF">L2E82_48258</name>
</gene>
<organism evidence="1 2">
    <name type="scientific">Cichorium intybus</name>
    <name type="common">Chicory</name>
    <dbReference type="NCBI Taxonomy" id="13427"/>
    <lineage>
        <taxon>Eukaryota</taxon>
        <taxon>Viridiplantae</taxon>
        <taxon>Streptophyta</taxon>
        <taxon>Embryophyta</taxon>
        <taxon>Tracheophyta</taxon>
        <taxon>Spermatophyta</taxon>
        <taxon>Magnoliopsida</taxon>
        <taxon>eudicotyledons</taxon>
        <taxon>Gunneridae</taxon>
        <taxon>Pentapetalae</taxon>
        <taxon>asterids</taxon>
        <taxon>campanulids</taxon>
        <taxon>Asterales</taxon>
        <taxon>Asteraceae</taxon>
        <taxon>Cichorioideae</taxon>
        <taxon>Cichorieae</taxon>
        <taxon>Cichoriinae</taxon>
        <taxon>Cichorium</taxon>
    </lineage>
</organism>
<evidence type="ECO:0000313" key="2">
    <source>
        <dbReference type="Proteomes" id="UP001055811"/>
    </source>
</evidence>
<reference evidence="2" key="1">
    <citation type="journal article" date="2022" name="Mol. Ecol. Resour.">
        <title>The genomes of chicory, endive, great burdock and yacon provide insights into Asteraceae palaeo-polyploidization history and plant inulin production.</title>
        <authorList>
            <person name="Fan W."/>
            <person name="Wang S."/>
            <person name="Wang H."/>
            <person name="Wang A."/>
            <person name="Jiang F."/>
            <person name="Liu H."/>
            <person name="Zhao H."/>
            <person name="Xu D."/>
            <person name="Zhang Y."/>
        </authorList>
    </citation>
    <scope>NUCLEOTIDE SEQUENCE [LARGE SCALE GENOMIC DNA]</scope>
    <source>
        <strain evidence="2">cv. Punajuju</strain>
    </source>
</reference>
<sequence>MDLVRLQQTQIQQTDDPKARHPLFNNLISRNNLETTNFQQSDFIPVAAAELKTAAMLWTAAVADPFHRTADDDSQRRDEELVDATGSTEEAKM</sequence>
<protein>
    <submittedName>
        <fullName evidence="1">Uncharacterized protein</fullName>
    </submittedName>
</protein>
<accession>A0ACB8YZ84</accession>
<keyword evidence="2" id="KW-1185">Reference proteome</keyword>
<reference evidence="1 2" key="2">
    <citation type="journal article" date="2022" name="Mol. Ecol. Resour.">
        <title>The genomes of chicory, endive, great burdock and yacon provide insights into Asteraceae paleo-polyploidization history and plant inulin production.</title>
        <authorList>
            <person name="Fan W."/>
            <person name="Wang S."/>
            <person name="Wang H."/>
            <person name="Wang A."/>
            <person name="Jiang F."/>
            <person name="Liu H."/>
            <person name="Zhao H."/>
            <person name="Xu D."/>
            <person name="Zhang Y."/>
        </authorList>
    </citation>
    <scope>NUCLEOTIDE SEQUENCE [LARGE SCALE GENOMIC DNA]</scope>
    <source>
        <strain evidence="2">cv. Punajuju</strain>
        <tissue evidence="1">Leaves</tissue>
    </source>
</reference>
<dbReference type="Proteomes" id="UP001055811">
    <property type="component" value="Linkage Group LG09"/>
</dbReference>
<name>A0ACB8YZ84_CICIN</name>
<evidence type="ECO:0000313" key="1">
    <source>
        <dbReference type="EMBL" id="KAI3690279.1"/>
    </source>
</evidence>
<dbReference type="EMBL" id="CM042017">
    <property type="protein sequence ID" value="KAI3690279.1"/>
    <property type="molecule type" value="Genomic_DNA"/>
</dbReference>
<comment type="caution">
    <text evidence="1">The sequence shown here is derived from an EMBL/GenBank/DDBJ whole genome shotgun (WGS) entry which is preliminary data.</text>
</comment>